<dbReference type="PANTHER" id="PTHR12542">
    <property type="entry name" value="EXOCYST COMPLEX PROTEIN EXO70"/>
    <property type="match status" value="1"/>
</dbReference>
<feature type="region of interest" description="Disordered" evidence="4">
    <location>
        <begin position="512"/>
        <end position="537"/>
    </location>
</feature>
<comment type="caution">
    <text evidence="6">The sequence shown here is derived from an EMBL/GenBank/DDBJ whole genome shotgun (WGS) entry which is preliminary data.</text>
</comment>
<evidence type="ECO:0000256" key="4">
    <source>
        <dbReference type="SAM" id="MobiDB-lite"/>
    </source>
</evidence>
<dbReference type="InterPro" id="IPR046364">
    <property type="entry name" value="Exo70_C"/>
</dbReference>
<dbReference type="InterPro" id="IPR016159">
    <property type="entry name" value="Cullin_repeat-like_dom_sf"/>
</dbReference>
<accession>A0ABD1LYT1</accession>
<dbReference type="AlphaFoldDB" id="A0ABD1LYT1"/>
<evidence type="ECO:0000259" key="5">
    <source>
        <dbReference type="Pfam" id="PF03081"/>
    </source>
</evidence>
<organism evidence="6 7">
    <name type="scientific">Flemingia macrophylla</name>
    <dbReference type="NCBI Taxonomy" id="520843"/>
    <lineage>
        <taxon>Eukaryota</taxon>
        <taxon>Viridiplantae</taxon>
        <taxon>Streptophyta</taxon>
        <taxon>Embryophyta</taxon>
        <taxon>Tracheophyta</taxon>
        <taxon>Spermatophyta</taxon>
        <taxon>Magnoliopsida</taxon>
        <taxon>eudicotyledons</taxon>
        <taxon>Gunneridae</taxon>
        <taxon>Pentapetalae</taxon>
        <taxon>rosids</taxon>
        <taxon>fabids</taxon>
        <taxon>Fabales</taxon>
        <taxon>Fabaceae</taxon>
        <taxon>Papilionoideae</taxon>
        <taxon>50 kb inversion clade</taxon>
        <taxon>NPAAA clade</taxon>
        <taxon>indigoferoid/millettioid clade</taxon>
        <taxon>Phaseoleae</taxon>
        <taxon>Flemingia</taxon>
    </lineage>
</organism>
<proteinExistence type="inferred from homology"/>
<dbReference type="Gene3D" id="1.20.1280.170">
    <property type="entry name" value="Exocyst complex component Exo70"/>
    <property type="match status" value="1"/>
</dbReference>
<evidence type="ECO:0000256" key="3">
    <source>
        <dbReference type="RuleBase" id="RU365026"/>
    </source>
</evidence>
<feature type="domain" description="Exocyst complex subunit Exo70 C-terminal" evidence="5">
    <location>
        <begin position="156"/>
        <end position="510"/>
    </location>
</feature>
<dbReference type="InterPro" id="IPR004140">
    <property type="entry name" value="Exo70"/>
</dbReference>
<evidence type="ECO:0000256" key="1">
    <source>
        <dbReference type="ARBA" id="ARBA00006756"/>
    </source>
</evidence>
<feature type="compositionally biased region" description="Low complexity" evidence="4">
    <location>
        <begin position="521"/>
        <end position="537"/>
    </location>
</feature>
<dbReference type="GO" id="GO:0015031">
    <property type="term" value="P:protein transport"/>
    <property type="evidence" value="ECO:0007669"/>
    <property type="project" value="UniProtKB-KW"/>
</dbReference>
<evidence type="ECO:0000313" key="6">
    <source>
        <dbReference type="EMBL" id="KAL2328692.1"/>
    </source>
</evidence>
<dbReference type="Proteomes" id="UP001603857">
    <property type="component" value="Unassembled WGS sequence"/>
</dbReference>
<dbReference type="Pfam" id="PF20669">
    <property type="entry name" value="Exo70_N"/>
    <property type="match status" value="1"/>
</dbReference>
<comment type="function">
    <text evidence="3">Component of the exocyst complex.</text>
</comment>
<keyword evidence="7" id="KW-1185">Reference proteome</keyword>
<comment type="similarity">
    <text evidence="1 3">Belongs to the EXO70 family.</text>
</comment>
<keyword evidence="3" id="KW-0268">Exocytosis</keyword>
<name>A0ABD1LYT1_9FABA</name>
<dbReference type="SUPFAM" id="SSF74788">
    <property type="entry name" value="Cullin repeat-like"/>
    <property type="match status" value="1"/>
</dbReference>
<keyword evidence="2 3" id="KW-0813">Transport</keyword>
<evidence type="ECO:0000313" key="7">
    <source>
        <dbReference type="Proteomes" id="UP001603857"/>
    </source>
</evidence>
<keyword evidence="3" id="KW-0653">Protein transport</keyword>
<sequence>MQHLVARDSSSATLVRAQFLMQLAMKTLQKEFYQILSSNRDHLDPETLSTRSSLDRRTSSVSDYVSDYDDEASVFSISEDEYRISETERVSMLAMDDLRAIAQCMICTGYGKECVKVYVVMRKSIVDEALYHLGVERFSFSQLQKLDWEVLELKIKTWLKAAKVAVRTLFHGERILCDHVFADGSGKRIAESCFADIAKDGAASLFGFPEMVAKCKKTPEKMFRTLDLYEAVSDLWPQIETIFSFESTSSIRLQAVTSMAKLAEAVRTMLTDFENAIQKEASKKPVPGGGIHPLTRYVMNYLTFLADYSGVLVDIIADLPQSPLPESYYRSPMRDENPPASDLSERIAWIILVVLCKLDGKAELYKDVPLSYLFLANNMQYVVVKVRKSNLGFLLGEEWLAQHESKVREYANKYERVAWSKAFASLPENPAAELPAEQARACFAKFNAAFHEACRKQSSWVVSDPKIREEIKGSIASKLEQKYSEFYKKNRVGSESVIKLLPGDIANHLSNILNGNGTGDSSHSSSTSSSSHRSNPR</sequence>
<gene>
    <name evidence="6" type="ORF">Fmac_022119</name>
</gene>
<dbReference type="EMBL" id="JBGMDY010000007">
    <property type="protein sequence ID" value="KAL2328692.1"/>
    <property type="molecule type" value="Genomic_DNA"/>
</dbReference>
<reference evidence="6 7" key="1">
    <citation type="submission" date="2024-08" db="EMBL/GenBank/DDBJ databases">
        <title>Insights into the chromosomal genome structure of Flemingia macrophylla.</title>
        <authorList>
            <person name="Ding Y."/>
            <person name="Zhao Y."/>
            <person name="Bi W."/>
            <person name="Wu M."/>
            <person name="Zhao G."/>
            <person name="Gong Y."/>
            <person name="Li W."/>
            <person name="Zhang P."/>
        </authorList>
    </citation>
    <scope>NUCLEOTIDE SEQUENCE [LARGE SCALE GENOMIC DNA]</scope>
    <source>
        <strain evidence="6">DYQJB</strain>
        <tissue evidence="6">Leaf</tissue>
    </source>
</reference>
<dbReference type="GO" id="GO:0006887">
    <property type="term" value="P:exocytosis"/>
    <property type="evidence" value="ECO:0007669"/>
    <property type="project" value="UniProtKB-KW"/>
</dbReference>
<protein>
    <recommendedName>
        <fullName evidence="3">Exocyst subunit Exo70 family protein</fullName>
    </recommendedName>
</protein>
<evidence type="ECO:0000256" key="2">
    <source>
        <dbReference type="ARBA" id="ARBA00022448"/>
    </source>
</evidence>
<dbReference type="Pfam" id="PF03081">
    <property type="entry name" value="Exo70_C"/>
    <property type="match status" value="1"/>
</dbReference>
<dbReference type="PANTHER" id="PTHR12542:SF17">
    <property type="entry name" value="EXOCYST SUBUNIT EXO70 FAMILY PROTEIN"/>
    <property type="match status" value="1"/>
</dbReference>